<dbReference type="EMBL" id="GGEC01001053">
    <property type="protein sequence ID" value="MBW81536.1"/>
    <property type="molecule type" value="Transcribed_RNA"/>
</dbReference>
<reference evidence="1" key="1">
    <citation type="submission" date="2018-02" db="EMBL/GenBank/DDBJ databases">
        <title>Rhizophora mucronata_Transcriptome.</title>
        <authorList>
            <person name="Meera S.P."/>
            <person name="Sreeshan A."/>
            <person name="Augustine A."/>
        </authorList>
    </citation>
    <scope>NUCLEOTIDE SEQUENCE</scope>
    <source>
        <tissue evidence="1">Leaf</tissue>
    </source>
</reference>
<protein>
    <submittedName>
        <fullName evidence="1">Uncharacterized protein</fullName>
    </submittedName>
</protein>
<accession>A0A2P2IJY4</accession>
<dbReference type="AlphaFoldDB" id="A0A2P2IJY4"/>
<evidence type="ECO:0000313" key="1">
    <source>
        <dbReference type="EMBL" id="MBW81536.1"/>
    </source>
</evidence>
<organism evidence="1">
    <name type="scientific">Rhizophora mucronata</name>
    <name type="common">Asiatic mangrove</name>
    <dbReference type="NCBI Taxonomy" id="61149"/>
    <lineage>
        <taxon>Eukaryota</taxon>
        <taxon>Viridiplantae</taxon>
        <taxon>Streptophyta</taxon>
        <taxon>Embryophyta</taxon>
        <taxon>Tracheophyta</taxon>
        <taxon>Spermatophyta</taxon>
        <taxon>Magnoliopsida</taxon>
        <taxon>eudicotyledons</taxon>
        <taxon>Gunneridae</taxon>
        <taxon>Pentapetalae</taxon>
        <taxon>rosids</taxon>
        <taxon>fabids</taxon>
        <taxon>Malpighiales</taxon>
        <taxon>Rhizophoraceae</taxon>
        <taxon>Rhizophora</taxon>
    </lineage>
</organism>
<sequence>MSICLIYTLPKLNSHIIVYKNSKNCGPMLAMNSSRSC</sequence>
<name>A0A2P2IJY4_RHIMU</name>
<proteinExistence type="predicted"/>